<reference evidence="3" key="1">
    <citation type="journal article" date="2019" name="Int. J. Syst. Evol. Microbiol.">
        <title>The Global Catalogue of Microorganisms (GCM) 10K type strain sequencing project: providing services to taxonomists for standard genome sequencing and annotation.</title>
        <authorList>
            <consortium name="The Broad Institute Genomics Platform"/>
            <consortium name="The Broad Institute Genome Sequencing Center for Infectious Disease"/>
            <person name="Wu L."/>
            <person name="Ma J."/>
        </authorList>
    </citation>
    <scope>NUCLEOTIDE SEQUENCE [LARGE SCALE GENOMIC DNA]</scope>
    <source>
        <strain evidence="3">NBRC 104970</strain>
    </source>
</reference>
<dbReference type="RefSeq" id="WP_018746879.1">
    <property type="nucleotide sequence ID" value="NZ_BSOZ01000030.1"/>
</dbReference>
<organism evidence="2 3">
    <name type="scientific">Chitiniphilus shinanonensis</name>
    <dbReference type="NCBI Taxonomy" id="553088"/>
    <lineage>
        <taxon>Bacteria</taxon>
        <taxon>Pseudomonadati</taxon>
        <taxon>Pseudomonadota</taxon>
        <taxon>Betaproteobacteria</taxon>
        <taxon>Neisseriales</taxon>
        <taxon>Chitinibacteraceae</taxon>
        <taxon>Chitiniphilus</taxon>
    </lineage>
</organism>
<comment type="caution">
    <text evidence="2">The sequence shown here is derived from an EMBL/GenBank/DDBJ whole genome shotgun (WGS) entry which is preliminary data.</text>
</comment>
<dbReference type="Pfam" id="PF04073">
    <property type="entry name" value="tRNA_edit"/>
    <property type="match status" value="1"/>
</dbReference>
<dbReference type="CDD" id="cd04333">
    <property type="entry name" value="ProX_deacylase"/>
    <property type="match status" value="1"/>
</dbReference>
<protein>
    <submittedName>
        <fullName evidence="2">Cys-tRNA(Pro)/cys-tRNA(Cys) deacylase</fullName>
    </submittedName>
</protein>
<dbReference type="InterPro" id="IPR036754">
    <property type="entry name" value="YbaK/aa-tRNA-synt-asso_dom_sf"/>
</dbReference>
<dbReference type="Gene3D" id="3.90.960.10">
    <property type="entry name" value="YbaK/aminoacyl-tRNA synthetase-associated domain"/>
    <property type="match status" value="1"/>
</dbReference>
<gene>
    <name evidence="2" type="ORF">GCM10007860_20900</name>
</gene>
<name>A0ABQ6BT24_9NEIS</name>
<dbReference type="Proteomes" id="UP001156836">
    <property type="component" value="Unassembled WGS sequence"/>
</dbReference>
<evidence type="ECO:0000259" key="1">
    <source>
        <dbReference type="Pfam" id="PF04073"/>
    </source>
</evidence>
<evidence type="ECO:0000313" key="2">
    <source>
        <dbReference type="EMBL" id="GLS04941.1"/>
    </source>
</evidence>
<dbReference type="EMBL" id="BSOZ01000030">
    <property type="protein sequence ID" value="GLS04941.1"/>
    <property type="molecule type" value="Genomic_DNA"/>
</dbReference>
<dbReference type="InterPro" id="IPR007214">
    <property type="entry name" value="YbaK/aa-tRNA-synth-assoc-dom"/>
</dbReference>
<evidence type="ECO:0000313" key="3">
    <source>
        <dbReference type="Proteomes" id="UP001156836"/>
    </source>
</evidence>
<sequence>MAASDSQQRVVAALDAAGVAAEIVEFDASTRTSADAAAAIGCTVAQIAKSVILRAKQSERHVLVVASGANRVCEKTVAQLVGEKIGRADADFVRAKTGYVIGGVSPVAHAEDPIVFVDEDLLQYDAIWAAAGTPNSVFRLTPAQLLTLTAGQVTRVKEEPQP</sequence>
<dbReference type="SUPFAM" id="SSF55826">
    <property type="entry name" value="YbaK/ProRS associated domain"/>
    <property type="match status" value="1"/>
</dbReference>
<keyword evidence="3" id="KW-1185">Reference proteome</keyword>
<proteinExistence type="predicted"/>
<feature type="domain" description="YbaK/aminoacyl-tRNA synthetase-associated" evidence="1">
    <location>
        <begin position="29"/>
        <end position="147"/>
    </location>
</feature>
<dbReference type="PANTHER" id="PTHR30411">
    <property type="entry name" value="CYTOPLASMIC PROTEIN"/>
    <property type="match status" value="1"/>
</dbReference>
<accession>A0ABQ6BT24</accession>
<dbReference type="PANTHER" id="PTHR30411:SF1">
    <property type="entry name" value="CYTOPLASMIC PROTEIN"/>
    <property type="match status" value="1"/>
</dbReference>